<dbReference type="VEuPathDB" id="FungiDB:AMAG_19819"/>
<keyword evidence="6" id="KW-1185">Reference proteome</keyword>
<keyword evidence="1 4" id="KW-0479">Metal-binding</keyword>
<evidence type="ECO:0000313" key="6">
    <source>
        <dbReference type="Proteomes" id="UP000054350"/>
    </source>
</evidence>
<dbReference type="OMA" id="PGIIPHK"/>
<protein>
    <recommendedName>
        <fullName evidence="7">Cytochrome P450</fullName>
    </recommendedName>
</protein>
<name>A0A0L0T061_ALLM3</name>
<gene>
    <name evidence="5" type="ORF">AMAG_19819</name>
</gene>
<dbReference type="GO" id="GO:0004497">
    <property type="term" value="F:monooxygenase activity"/>
    <property type="evidence" value="ECO:0007669"/>
    <property type="project" value="InterPro"/>
</dbReference>
<dbReference type="AlphaFoldDB" id="A0A0L0T061"/>
<evidence type="ECO:0000256" key="4">
    <source>
        <dbReference type="PIRSR" id="PIRSR602401-1"/>
    </source>
</evidence>
<evidence type="ECO:0000256" key="3">
    <source>
        <dbReference type="ARBA" id="ARBA00023004"/>
    </source>
</evidence>
<sequence length="218" mass="24327">MRRRRGARIHARTVICAGPEELLLTMDNEELGMIDIKVLMLDFIFAGMDTTSSTRLWVFVYLINHPTHQTRLQAEVDAITTPHRRLPPLDDLDALPHTRAVIKEIVRFAPFAPLALPHQMAAAAKFAGYHILAGAQVIYNVVGIHAAMDDSEFRPDRWIERGNLSIMEGNVTLGAGRRMCSGVHLATREMVLPVARAMACVGVANANGGWWLWRRRSG</sequence>
<keyword evidence="4" id="KW-0349">Heme</keyword>
<dbReference type="InterPro" id="IPR002401">
    <property type="entry name" value="Cyt_P450_E_grp-I"/>
</dbReference>
<evidence type="ECO:0008006" key="7">
    <source>
        <dbReference type="Google" id="ProtNLM"/>
    </source>
</evidence>
<dbReference type="Pfam" id="PF00067">
    <property type="entry name" value="p450"/>
    <property type="match status" value="1"/>
</dbReference>
<evidence type="ECO:0000256" key="2">
    <source>
        <dbReference type="ARBA" id="ARBA00023002"/>
    </source>
</evidence>
<dbReference type="InterPro" id="IPR050364">
    <property type="entry name" value="Cytochrome_P450_fung"/>
</dbReference>
<evidence type="ECO:0000313" key="5">
    <source>
        <dbReference type="EMBL" id="KNE67959.1"/>
    </source>
</evidence>
<feature type="binding site" description="axial binding residue" evidence="4">
    <location>
        <position position="180"/>
    </location>
    <ligand>
        <name>heme</name>
        <dbReference type="ChEBI" id="CHEBI:30413"/>
    </ligand>
    <ligandPart>
        <name>Fe</name>
        <dbReference type="ChEBI" id="CHEBI:18248"/>
    </ligandPart>
</feature>
<dbReference type="Gene3D" id="1.10.630.10">
    <property type="entry name" value="Cytochrome P450"/>
    <property type="match status" value="1"/>
</dbReference>
<accession>A0A0L0T061</accession>
<evidence type="ECO:0000256" key="1">
    <source>
        <dbReference type="ARBA" id="ARBA00022723"/>
    </source>
</evidence>
<organism evidence="5 6">
    <name type="scientific">Allomyces macrogynus (strain ATCC 38327)</name>
    <name type="common">Allomyces javanicus var. macrogynus</name>
    <dbReference type="NCBI Taxonomy" id="578462"/>
    <lineage>
        <taxon>Eukaryota</taxon>
        <taxon>Fungi</taxon>
        <taxon>Fungi incertae sedis</taxon>
        <taxon>Blastocladiomycota</taxon>
        <taxon>Blastocladiomycetes</taxon>
        <taxon>Blastocladiales</taxon>
        <taxon>Blastocladiaceae</taxon>
        <taxon>Allomyces</taxon>
    </lineage>
</organism>
<dbReference type="GO" id="GO:0020037">
    <property type="term" value="F:heme binding"/>
    <property type="evidence" value="ECO:0007669"/>
    <property type="project" value="InterPro"/>
</dbReference>
<keyword evidence="2" id="KW-0560">Oxidoreductase</keyword>
<keyword evidence="3 4" id="KW-0408">Iron</keyword>
<proteinExistence type="predicted"/>
<dbReference type="GO" id="GO:0016705">
    <property type="term" value="F:oxidoreductase activity, acting on paired donors, with incorporation or reduction of molecular oxygen"/>
    <property type="evidence" value="ECO:0007669"/>
    <property type="project" value="InterPro"/>
</dbReference>
<dbReference type="STRING" id="578462.A0A0L0T061"/>
<dbReference type="InterPro" id="IPR001128">
    <property type="entry name" value="Cyt_P450"/>
</dbReference>
<reference evidence="5 6" key="1">
    <citation type="submission" date="2009-11" db="EMBL/GenBank/DDBJ databases">
        <title>Annotation of Allomyces macrogynus ATCC 38327.</title>
        <authorList>
            <consortium name="The Broad Institute Genome Sequencing Platform"/>
            <person name="Russ C."/>
            <person name="Cuomo C."/>
            <person name="Burger G."/>
            <person name="Gray M.W."/>
            <person name="Holland P.W.H."/>
            <person name="King N."/>
            <person name="Lang F.B.F."/>
            <person name="Roger A.J."/>
            <person name="Ruiz-Trillo I."/>
            <person name="Young S.K."/>
            <person name="Zeng Q."/>
            <person name="Gargeya S."/>
            <person name="Fitzgerald M."/>
            <person name="Haas B."/>
            <person name="Abouelleil A."/>
            <person name="Alvarado L."/>
            <person name="Arachchi H.M."/>
            <person name="Berlin A."/>
            <person name="Chapman S.B."/>
            <person name="Gearin G."/>
            <person name="Goldberg J."/>
            <person name="Griggs A."/>
            <person name="Gujja S."/>
            <person name="Hansen M."/>
            <person name="Heiman D."/>
            <person name="Howarth C."/>
            <person name="Larimer J."/>
            <person name="Lui A."/>
            <person name="MacDonald P.J.P."/>
            <person name="McCowen C."/>
            <person name="Montmayeur A."/>
            <person name="Murphy C."/>
            <person name="Neiman D."/>
            <person name="Pearson M."/>
            <person name="Priest M."/>
            <person name="Roberts A."/>
            <person name="Saif S."/>
            <person name="Shea T."/>
            <person name="Sisk P."/>
            <person name="Stolte C."/>
            <person name="Sykes S."/>
            <person name="Wortman J."/>
            <person name="Nusbaum C."/>
            <person name="Birren B."/>
        </authorList>
    </citation>
    <scope>NUCLEOTIDE SEQUENCE [LARGE SCALE GENOMIC DNA]</scope>
    <source>
        <strain evidence="5 6">ATCC 38327</strain>
    </source>
</reference>
<dbReference type="InterPro" id="IPR036396">
    <property type="entry name" value="Cyt_P450_sf"/>
</dbReference>
<dbReference type="eggNOG" id="KOG0156">
    <property type="taxonomic scope" value="Eukaryota"/>
</dbReference>
<dbReference type="PRINTS" id="PR00385">
    <property type="entry name" value="P450"/>
</dbReference>
<dbReference type="OrthoDB" id="3934656at2759"/>
<dbReference type="SUPFAM" id="SSF48264">
    <property type="entry name" value="Cytochrome P450"/>
    <property type="match status" value="1"/>
</dbReference>
<dbReference type="EMBL" id="GG745355">
    <property type="protein sequence ID" value="KNE67959.1"/>
    <property type="molecule type" value="Genomic_DNA"/>
</dbReference>
<dbReference type="GO" id="GO:0005506">
    <property type="term" value="F:iron ion binding"/>
    <property type="evidence" value="ECO:0007669"/>
    <property type="project" value="InterPro"/>
</dbReference>
<dbReference type="PRINTS" id="PR00463">
    <property type="entry name" value="EP450I"/>
</dbReference>
<reference evidence="6" key="2">
    <citation type="submission" date="2009-11" db="EMBL/GenBank/DDBJ databases">
        <title>The Genome Sequence of Allomyces macrogynus strain ATCC 38327.</title>
        <authorList>
            <consortium name="The Broad Institute Genome Sequencing Platform"/>
            <person name="Russ C."/>
            <person name="Cuomo C."/>
            <person name="Shea T."/>
            <person name="Young S.K."/>
            <person name="Zeng Q."/>
            <person name="Koehrsen M."/>
            <person name="Haas B."/>
            <person name="Borodovsky M."/>
            <person name="Guigo R."/>
            <person name="Alvarado L."/>
            <person name="Berlin A."/>
            <person name="Borenstein D."/>
            <person name="Chen Z."/>
            <person name="Engels R."/>
            <person name="Freedman E."/>
            <person name="Gellesch M."/>
            <person name="Goldberg J."/>
            <person name="Griggs A."/>
            <person name="Gujja S."/>
            <person name="Heiman D."/>
            <person name="Hepburn T."/>
            <person name="Howarth C."/>
            <person name="Jen D."/>
            <person name="Larson L."/>
            <person name="Lewis B."/>
            <person name="Mehta T."/>
            <person name="Park D."/>
            <person name="Pearson M."/>
            <person name="Roberts A."/>
            <person name="Saif S."/>
            <person name="Shenoy N."/>
            <person name="Sisk P."/>
            <person name="Stolte C."/>
            <person name="Sykes S."/>
            <person name="Walk T."/>
            <person name="White J."/>
            <person name="Yandava C."/>
            <person name="Burger G."/>
            <person name="Gray M.W."/>
            <person name="Holland P.W.H."/>
            <person name="King N."/>
            <person name="Lang F.B.F."/>
            <person name="Roger A.J."/>
            <person name="Ruiz-Trillo I."/>
            <person name="Lander E."/>
            <person name="Nusbaum C."/>
        </authorList>
    </citation>
    <scope>NUCLEOTIDE SEQUENCE [LARGE SCALE GENOMIC DNA]</scope>
    <source>
        <strain evidence="6">ATCC 38327</strain>
    </source>
</reference>
<dbReference type="Proteomes" id="UP000054350">
    <property type="component" value="Unassembled WGS sequence"/>
</dbReference>
<dbReference type="PANTHER" id="PTHR46300">
    <property type="entry name" value="P450, PUTATIVE (EUROFUNG)-RELATED-RELATED"/>
    <property type="match status" value="1"/>
</dbReference>
<comment type="cofactor">
    <cofactor evidence="4">
        <name>heme</name>
        <dbReference type="ChEBI" id="CHEBI:30413"/>
    </cofactor>
</comment>